<dbReference type="EMBL" id="MU004230">
    <property type="protein sequence ID" value="KAF2674977.1"/>
    <property type="molecule type" value="Genomic_DNA"/>
</dbReference>
<reference evidence="1" key="1">
    <citation type="journal article" date="2020" name="Stud. Mycol.">
        <title>101 Dothideomycetes genomes: a test case for predicting lifestyles and emergence of pathogens.</title>
        <authorList>
            <person name="Haridas S."/>
            <person name="Albert R."/>
            <person name="Binder M."/>
            <person name="Bloem J."/>
            <person name="Labutti K."/>
            <person name="Salamov A."/>
            <person name="Andreopoulos B."/>
            <person name="Baker S."/>
            <person name="Barry K."/>
            <person name="Bills G."/>
            <person name="Bluhm B."/>
            <person name="Cannon C."/>
            <person name="Castanera R."/>
            <person name="Culley D."/>
            <person name="Daum C."/>
            <person name="Ezra D."/>
            <person name="Gonzalez J."/>
            <person name="Henrissat B."/>
            <person name="Kuo A."/>
            <person name="Liang C."/>
            <person name="Lipzen A."/>
            <person name="Lutzoni F."/>
            <person name="Magnuson J."/>
            <person name="Mondo S."/>
            <person name="Nolan M."/>
            <person name="Ohm R."/>
            <person name="Pangilinan J."/>
            <person name="Park H.-J."/>
            <person name="Ramirez L."/>
            <person name="Alfaro M."/>
            <person name="Sun H."/>
            <person name="Tritt A."/>
            <person name="Yoshinaga Y."/>
            <person name="Zwiers L.-H."/>
            <person name="Turgeon B."/>
            <person name="Goodwin S."/>
            <person name="Spatafora J."/>
            <person name="Crous P."/>
            <person name="Grigoriev I."/>
        </authorList>
    </citation>
    <scope>NUCLEOTIDE SEQUENCE</scope>
    <source>
        <strain evidence="1">CBS 115976</strain>
    </source>
</reference>
<gene>
    <name evidence="1" type="ORF">BT63DRAFT_449963</name>
</gene>
<proteinExistence type="predicted"/>
<sequence>MRPAFNCQLAVSSTLQATSDPTEWILRSIAVARKLGPAFNNLLVQCPRCCDDPPYECMSLWESMIRFYEPSGTQITAIGAKRALNINYLLVVRGSMTDDLPTSRFWVIRLI</sequence>
<protein>
    <submittedName>
        <fullName evidence="1">Uncharacterized protein</fullName>
    </submittedName>
</protein>
<dbReference type="Proteomes" id="UP000799302">
    <property type="component" value="Unassembled WGS sequence"/>
</dbReference>
<keyword evidence="2" id="KW-1185">Reference proteome</keyword>
<organism evidence="1 2">
    <name type="scientific">Microthyrium microscopicum</name>
    <dbReference type="NCBI Taxonomy" id="703497"/>
    <lineage>
        <taxon>Eukaryota</taxon>
        <taxon>Fungi</taxon>
        <taxon>Dikarya</taxon>
        <taxon>Ascomycota</taxon>
        <taxon>Pezizomycotina</taxon>
        <taxon>Dothideomycetes</taxon>
        <taxon>Dothideomycetes incertae sedis</taxon>
        <taxon>Microthyriales</taxon>
        <taxon>Microthyriaceae</taxon>
        <taxon>Microthyrium</taxon>
    </lineage>
</organism>
<name>A0A6A6UU53_9PEZI</name>
<evidence type="ECO:0000313" key="2">
    <source>
        <dbReference type="Proteomes" id="UP000799302"/>
    </source>
</evidence>
<evidence type="ECO:0000313" key="1">
    <source>
        <dbReference type="EMBL" id="KAF2674977.1"/>
    </source>
</evidence>
<accession>A0A6A6UU53</accession>
<dbReference type="AlphaFoldDB" id="A0A6A6UU53"/>